<dbReference type="EMBL" id="VENC01000009">
    <property type="protein sequence ID" value="MTI98936.1"/>
    <property type="molecule type" value="Genomic_DNA"/>
</dbReference>
<dbReference type="AlphaFoldDB" id="A0A844HXZ7"/>
<dbReference type="CDD" id="cd00293">
    <property type="entry name" value="USP-like"/>
    <property type="match status" value="1"/>
</dbReference>
<evidence type="ECO:0000313" key="2">
    <source>
        <dbReference type="EMBL" id="MTI98936.1"/>
    </source>
</evidence>
<dbReference type="Proteomes" id="UP000431462">
    <property type="component" value="Unassembled WGS sequence"/>
</dbReference>
<dbReference type="SUPFAM" id="SSF52402">
    <property type="entry name" value="Adenine nucleotide alpha hydrolases-like"/>
    <property type="match status" value="1"/>
</dbReference>
<accession>A0A844HXZ7</accession>
<dbReference type="InterPro" id="IPR006016">
    <property type="entry name" value="UspA"/>
</dbReference>
<dbReference type="Gene3D" id="3.40.50.12370">
    <property type="match status" value="1"/>
</dbReference>
<gene>
    <name evidence="2" type="ORF">FH752_09975</name>
</gene>
<dbReference type="Pfam" id="PF00582">
    <property type="entry name" value="Usp"/>
    <property type="match status" value="1"/>
</dbReference>
<name>A0A844HXZ7_9GAMM</name>
<protein>
    <submittedName>
        <fullName evidence="2">Universal stress protein</fullName>
    </submittedName>
</protein>
<reference evidence="2 3" key="1">
    <citation type="submission" date="2019-06" db="EMBL/GenBank/DDBJ databases">
        <title>Enrichment of Autotrophic Halophilic Microorganisms from Red Sea Brine Pool Using Microbial Electrosynthesis System.</title>
        <authorList>
            <person name="Alqahtani M.F."/>
            <person name="Bajracharya S."/>
            <person name="Katuri K.P."/>
            <person name="Ali M."/>
            <person name="Saikaly P.E."/>
        </authorList>
    </citation>
    <scope>NUCLEOTIDE SEQUENCE [LARGE SCALE GENOMIC DNA]</scope>
    <source>
        <strain evidence="2">MES15</strain>
    </source>
</reference>
<proteinExistence type="predicted"/>
<evidence type="ECO:0000259" key="1">
    <source>
        <dbReference type="Pfam" id="PF00582"/>
    </source>
</evidence>
<sequence length="297" mass="31370">MRTAVEARNVTDTRATQADAAATTGRVLVLLDGSKMSYAALQAAAEIAANTGADVLGVFVEELNQLRSAGYGFAREVGASSGISRPFTAGEVEQRMQRLANEARRALAGAVAPYGGRHTLSVARGHVIDEVLALAGPQDLLVMGRVGWSSAPGARLGSTAKGLVRRSRGRVLLWCEGRAEPLGRVVVFLNDHQEANGRAVQAAAEVIRHSHRPVTLMLGADSAIPSDDLKGVVQDLGIQESELRVRSLPSTDPVVVAGILRQERAVQLVLSRDCTLLQEPGAEQLLVALNLPVTVTP</sequence>
<evidence type="ECO:0000313" key="3">
    <source>
        <dbReference type="Proteomes" id="UP000431462"/>
    </source>
</evidence>
<organism evidence="2 3">
    <name type="scientific">Marinobacter adhaerens</name>
    <dbReference type="NCBI Taxonomy" id="1033846"/>
    <lineage>
        <taxon>Bacteria</taxon>
        <taxon>Pseudomonadati</taxon>
        <taxon>Pseudomonadota</taxon>
        <taxon>Gammaproteobacteria</taxon>
        <taxon>Pseudomonadales</taxon>
        <taxon>Marinobacteraceae</taxon>
        <taxon>Marinobacter</taxon>
    </lineage>
</organism>
<feature type="domain" description="UspA" evidence="1">
    <location>
        <begin position="25"/>
        <end position="172"/>
    </location>
</feature>
<comment type="caution">
    <text evidence="2">The sequence shown here is derived from an EMBL/GenBank/DDBJ whole genome shotgun (WGS) entry which is preliminary data.</text>
</comment>